<dbReference type="Proteomes" id="UP001589747">
    <property type="component" value="Unassembled WGS sequence"/>
</dbReference>
<keyword evidence="1" id="KW-0732">Signal</keyword>
<dbReference type="SMART" id="SM00710">
    <property type="entry name" value="PbH1"/>
    <property type="match status" value="6"/>
</dbReference>
<keyword evidence="4" id="KW-1185">Reference proteome</keyword>
<dbReference type="PROSITE" id="PS51318">
    <property type="entry name" value="TAT"/>
    <property type="match status" value="1"/>
</dbReference>
<gene>
    <name evidence="3" type="ORF">ACFFSY_33990</name>
</gene>
<proteinExistence type="predicted"/>
<dbReference type="Pfam" id="PF13229">
    <property type="entry name" value="Beta_helix"/>
    <property type="match status" value="1"/>
</dbReference>
<dbReference type="Gene3D" id="2.160.20.10">
    <property type="entry name" value="Single-stranded right-handed beta-helix, Pectin lyase-like"/>
    <property type="match status" value="1"/>
</dbReference>
<name>A0ABV5L3G9_9BACL</name>
<feature type="chain" id="PRO_5047419739" evidence="1">
    <location>
        <begin position="36"/>
        <end position="435"/>
    </location>
</feature>
<dbReference type="InterPro" id="IPR011050">
    <property type="entry name" value="Pectin_lyase_fold/virulence"/>
</dbReference>
<dbReference type="InterPro" id="IPR006626">
    <property type="entry name" value="PbH1"/>
</dbReference>
<dbReference type="InterPro" id="IPR012334">
    <property type="entry name" value="Pectin_lyas_fold"/>
</dbReference>
<sequence length="435" mass="47073">MNQTKLNRRAFLKRIGIGSAAYVIASQLMPLSVSAATEEGGTAININDFLNNGQTIQDAINAVQNAGGGELFFPPGVYRTDRTLQITGDNVILRGANRDSSIITASGSLTNQNLLLVRKAGGRILNTKLVDLTLTSDVRYVFGNTAGSATAGPDISTMNHAVVLDGSHNVIIDNVRIHHFNGDGISFQDTVSSGGPDQTTLNNCVLSLCRDGVSMNNTGHSTHIYGGSYEFNTRYGINTGGRNSVFIKDADIEQNLNVGIRISHQSNIVIRDCTFENNARGFANDSTQRTHIWVGDYDVARSIVIDGCFFHGRSMRSLIRVDKADGVSIKNNFVDFANQFGTANGAFVQTSAACRNIFVDEFSYNVTPNVRRISNPQYALSDIKPSSVTALPAPNEAIRGFMVRVEASAGQADALYMCVKDADGSYKWGRINMTF</sequence>
<evidence type="ECO:0000313" key="3">
    <source>
        <dbReference type="EMBL" id="MFB9330978.1"/>
    </source>
</evidence>
<dbReference type="InterPro" id="IPR039448">
    <property type="entry name" value="Beta_helix"/>
</dbReference>
<organism evidence="3 4">
    <name type="scientific">Paenibacillus aurantiacus</name>
    <dbReference type="NCBI Taxonomy" id="1936118"/>
    <lineage>
        <taxon>Bacteria</taxon>
        <taxon>Bacillati</taxon>
        <taxon>Bacillota</taxon>
        <taxon>Bacilli</taxon>
        <taxon>Bacillales</taxon>
        <taxon>Paenibacillaceae</taxon>
        <taxon>Paenibacillus</taxon>
    </lineage>
</organism>
<dbReference type="InterPro" id="IPR019546">
    <property type="entry name" value="TAT_signal_bac_arc"/>
</dbReference>
<feature type="signal peptide" evidence="1">
    <location>
        <begin position="1"/>
        <end position="35"/>
    </location>
</feature>
<dbReference type="RefSeq" id="WP_377502886.1">
    <property type="nucleotide sequence ID" value="NZ_JBHMDO010000055.1"/>
</dbReference>
<evidence type="ECO:0000259" key="2">
    <source>
        <dbReference type="Pfam" id="PF13229"/>
    </source>
</evidence>
<dbReference type="InterPro" id="IPR006311">
    <property type="entry name" value="TAT_signal"/>
</dbReference>
<dbReference type="SUPFAM" id="SSF51126">
    <property type="entry name" value="Pectin lyase-like"/>
    <property type="match status" value="1"/>
</dbReference>
<protein>
    <submittedName>
        <fullName evidence="3">Right-handed parallel beta-helix repeat-containing protein</fullName>
    </submittedName>
</protein>
<reference evidence="3 4" key="1">
    <citation type="submission" date="2024-09" db="EMBL/GenBank/DDBJ databases">
        <authorList>
            <person name="Sun Q."/>
            <person name="Mori K."/>
        </authorList>
    </citation>
    <scope>NUCLEOTIDE SEQUENCE [LARGE SCALE GENOMIC DNA]</scope>
    <source>
        <strain evidence="3 4">TISTR 2452</strain>
    </source>
</reference>
<feature type="domain" description="Right handed beta helix" evidence="2">
    <location>
        <begin position="161"/>
        <end position="332"/>
    </location>
</feature>
<accession>A0ABV5L3G9</accession>
<evidence type="ECO:0000313" key="4">
    <source>
        <dbReference type="Proteomes" id="UP001589747"/>
    </source>
</evidence>
<dbReference type="NCBIfam" id="TIGR01409">
    <property type="entry name" value="TAT_signal_seq"/>
    <property type="match status" value="1"/>
</dbReference>
<evidence type="ECO:0000256" key="1">
    <source>
        <dbReference type="SAM" id="SignalP"/>
    </source>
</evidence>
<dbReference type="EMBL" id="JBHMDO010000055">
    <property type="protein sequence ID" value="MFB9330978.1"/>
    <property type="molecule type" value="Genomic_DNA"/>
</dbReference>
<comment type="caution">
    <text evidence="3">The sequence shown here is derived from an EMBL/GenBank/DDBJ whole genome shotgun (WGS) entry which is preliminary data.</text>
</comment>